<dbReference type="AlphaFoldDB" id="I7GIH5"/>
<organism evidence="3">
    <name type="scientific">Macaca fascicularis</name>
    <name type="common">Crab-eating macaque</name>
    <name type="synonym">Cynomolgus monkey</name>
    <dbReference type="NCBI Taxonomy" id="9541"/>
    <lineage>
        <taxon>Eukaryota</taxon>
        <taxon>Metazoa</taxon>
        <taxon>Chordata</taxon>
        <taxon>Craniata</taxon>
        <taxon>Vertebrata</taxon>
        <taxon>Euteleostomi</taxon>
        <taxon>Mammalia</taxon>
        <taxon>Eutheria</taxon>
        <taxon>Euarchontoglires</taxon>
        <taxon>Primates</taxon>
        <taxon>Haplorrhini</taxon>
        <taxon>Catarrhini</taxon>
        <taxon>Cercopithecidae</taxon>
        <taxon>Cercopithecinae</taxon>
        <taxon>Macaca</taxon>
    </lineage>
</organism>
<feature type="chain" id="PRO_5003709577" evidence="2">
    <location>
        <begin position="20"/>
        <end position="51"/>
    </location>
</feature>
<reference evidence="3" key="1">
    <citation type="journal article" date="2007" name="PLoS Biol.">
        <title>Rate of evolution in brain-expressed genes in humans and other primates.</title>
        <authorList>
            <person name="Wang H.-Y."/>
            <person name="Chien H.-C."/>
            <person name="Osada N."/>
            <person name="Hashimoto K."/>
            <person name="Sugano S."/>
            <person name="Gojobori T."/>
            <person name="Chou C.-K."/>
            <person name="Tsai S.-F."/>
            <person name="Wu C.-I."/>
            <person name="Shen C.-K.J."/>
        </authorList>
    </citation>
    <scope>NUCLEOTIDE SEQUENCE</scope>
</reference>
<evidence type="ECO:0000256" key="2">
    <source>
        <dbReference type="SAM" id="SignalP"/>
    </source>
</evidence>
<accession>I7GIH5</accession>
<feature type="transmembrane region" description="Helical" evidence="1">
    <location>
        <begin position="12"/>
        <end position="41"/>
    </location>
</feature>
<name>I7GIH5_MACFA</name>
<evidence type="ECO:0000256" key="1">
    <source>
        <dbReference type="SAM" id="Phobius"/>
    </source>
</evidence>
<proteinExistence type="evidence at transcript level"/>
<keyword evidence="2" id="KW-0732">Signal</keyword>
<dbReference type="EMBL" id="AB172859">
    <property type="protein sequence ID" value="BAE89921.1"/>
    <property type="molecule type" value="mRNA"/>
</dbReference>
<protein>
    <submittedName>
        <fullName evidence="3">Macaca fascicularis brain cDNA, clone: QflA-19887</fullName>
    </submittedName>
</protein>
<keyword evidence="1" id="KW-0472">Membrane</keyword>
<keyword evidence="1" id="KW-0812">Transmembrane</keyword>
<keyword evidence="1" id="KW-1133">Transmembrane helix</keyword>
<evidence type="ECO:0000313" key="3">
    <source>
        <dbReference type="EMBL" id="BAE89921.1"/>
    </source>
</evidence>
<sequence length="51" mass="5763">MKFHLTSKILCHLIAVCMCTCVCVCVCVCARARVLMIFMVFSRSNFSDKSI</sequence>
<feature type="signal peptide" evidence="2">
    <location>
        <begin position="1"/>
        <end position="19"/>
    </location>
</feature>